<dbReference type="EMBL" id="GBXM01023163">
    <property type="protein sequence ID" value="JAH85414.1"/>
    <property type="molecule type" value="Transcribed_RNA"/>
</dbReference>
<sequence>MLNNCFLPFCLRTMPSLQLRTRQKDSDSDLFHTIIQKTRAITESYSCTL</sequence>
<evidence type="ECO:0000313" key="1">
    <source>
        <dbReference type="EMBL" id="JAH85414.1"/>
    </source>
</evidence>
<protein>
    <submittedName>
        <fullName evidence="1">Uncharacterized protein</fullName>
    </submittedName>
</protein>
<organism evidence="1">
    <name type="scientific">Anguilla anguilla</name>
    <name type="common">European freshwater eel</name>
    <name type="synonym">Muraena anguilla</name>
    <dbReference type="NCBI Taxonomy" id="7936"/>
    <lineage>
        <taxon>Eukaryota</taxon>
        <taxon>Metazoa</taxon>
        <taxon>Chordata</taxon>
        <taxon>Craniata</taxon>
        <taxon>Vertebrata</taxon>
        <taxon>Euteleostomi</taxon>
        <taxon>Actinopterygii</taxon>
        <taxon>Neopterygii</taxon>
        <taxon>Teleostei</taxon>
        <taxon>Anguilliformes</taxon>
        <taxon>Anguillidae</taxon>
        <taxon>Anguilla</taxon>
    </lineage>
</organism>
<reference evidence="1" key="1">
    <citation type="submission" date="2014-11" db="EMBL/GenBank/DDBJ databases">
        <authorList>
            <person name="Amaro Gonzalez C."/>
        </authorList>
    </citation>
    <scope>NUCLEOTIDE SEQUENCE</scope>
</reference>
<name>A0A0E9W4X4_ANGAN</name>
<dbReference type="AlphaFoldDB" id="A0A0E9W4X4"/>
<reference evidence="1" key="2">
    <citation type="journal article" date="2015" name="Fish Shellfish Immunol.">
        <title>Early steps in the European eel (Anguilla anguilla)-Vibrio vulnificus interaction in the gills: Role of the RtxA13 toxin.</title>
        <authorList>
            <person name="Callol A."/>
            <person name="Pajuelo D."/>
            <person name="Ebbesson L."/>
            <person name="Teles M."/>
            <person name="MacKenzie S."/>
            <person name="Amaro C."/>
        </authorList>
    </citation>
    <scope>NUCLEOTIDE SEQUENCE</scope>
</reference>
<proteinExistence type="predicted"/>
<accession>A0A0E9W4X4</accession>